<dbReference type="GO" id="GO:0032259">
    <property type="term" value="P:methylation"/>
    <property type="evidence" value="ECO:0007669"/>
    <property type="project" value="UniProtKB-KW"/>
</dbReference>
<gene>
    <name evidence="2" type="ORF">V3I05_07365</name>
</gene>
<dbReference type="SUPFAM" id="SSF53335">
    <property type="entry name" value="S-adenosyl-L-methionine-dependent methyltransferases"/>
    <property type="match status" value="1"/>
</dbReference>
<evidence type="ECO:0000259" key="1">
    <source>
        <dbReference type="Pfam" id="PF08241"/>
    </source>
</evidence>
<protein>
    <submittedName>
        <fullName evidence="2">Methyltransferase domain-containing protein</fullName>
    </submittedName>
</protein>
<keyword evidence="2" id="KW-0808">Transferase</keyword>
<evidence type="ECO:0000313" key="2">
    <source>
        <dbReference type="EMBL" id="XAM17500.1"/>
    </source>
</evidence>
<reference evidence="2 3" key="1">
    <citation type="submission" date="2024-02" db="EMBL/GenBank/DDBJ databases">
        <title>Genome and pathogenicity analysis of Helicobacter mastomyrinus isolated from mice.</title>
        <authorList>
            <person name="Zhu L."/>
        </authorList>
    </citation>
    <scope>NUCLEOTIDE SEQUENCE [LARGE SCALE GENOMIC DNA]</scope>
    <source>
        <strain evidence="2 3">Hm-17</strain>
    </source>
</reference>
<accession>A0ABZ3F5L6</accession>
<organism evidence="2 3">
    <name type="scientific">Helicobacter mastomyrinus</name>
    <dbReference type="NCBI Taxonomy" id="287948"/>
    <lineage>
        <taxon>Bacteria</taxon>
        <taxon>Pseudomonadati</taxon>
        <taxon>Campylobacterota</taxon>
        <taxon>Epsilonproteobacteria</taxon>
        <taxon>Campylobacterales</taxon>
        <taxon>Helicobacteraceae</taxon>
        <taxon>Helicobacter</taxon>
    </lineage>
</organism>
<dbReference type="RefSeq" id="WP_343353160.1">
    <property type="nucleotide sequence ID" value="NZ_CP145316.1"/>
</dbReference>
<feature type="domain" description="Methyltransferase type 11" evidence="1">
    <location>
        <begin position="10"/>
        <end position="48"/>
    </location>
</feature>
<dbReference type="GO" id="GO:0008168">
    <property type="term" value="F:methyltransferase activity"/>
    <property type="evidence" value="ECO:0007669"/>
    <property type="project" value="UniProtKB-KW"/>
</dbReference>
<dbReference type="EMBL" id="CP145316">
    <property type="protein sequence ID" value="XAM17500.1"/>
    <property type="molecule type" value="Genomic_DNA"/>
</dbReference>
<dbReference type="Gene3D" id="3.40.50.150">
    <property type="entry name" value="Vaccinia Virus protein VP39"/>
    <property type="match status" value="1"/>
</dbReference>
<sequence>MICAILSNAPNDVFDGVFTEHVLEHFYIDDARALLKEIYRILKPNGTLRLSVPDLGFRIQEYLKDKQNDSTKAYASEHIRKLTQEYLHLSVWDYERLYYECEQIGFVDIALSQFRNGHDKNLIFDLKEREYETLYVEASKPS</sequence>
<dbReference type="Pfam" id="PF08241">
    <property type="entry name" value="Methyltransf_11"/>
    <property type="match status" value="1"/>
</dbReference>
<dbReference type="InterPro" id="IPR029063">
    <property type="entry name" value="SAM-dependent_MTases_sf"/>
</dbReference>
<proteinExistence type="predicted"/>
<dbReference type="InterPro" id="IPR013216">
    <property type="entry name" value="Methyltransf_11"/>
</dbReference>
<evidence type="ECO:0000313" key="3">
    <source>
        <dbReference type="Proteomes" id="UP001434737"/>
    </source>
</evidence>
<keyword evidence="2" id="KW-0489">Methyltransferase</keyword>
<name>A0ABZ3F5L6_9HELI</name>
<dbReference type="Proteomes" id="UP001434737">
    <property type="component" value="Chromosome"/>
</dbReference>
<keyword evidence="3" id="KW-1185">Reference proteome</keyword>